<keyword evidence="13" id="KW-0418">Kinase</keyword>
<reference evidence="28 29" key="1">
    <citation type="submission" date="2020-08" db="EMBL/GenBank/DDBJ databases">
        <title>Genomic Encyclopedia of Type Strains, Phase IV (KMG-IV): sequencing the most valuable type-strain genomes for metagenomic binning, comparative biology and taxonomic classification.</title>
        <authorList>
            <person name="Goeker M."/>
        </authorList>
    </citation>
    <scope>NUCLEOTIDE SEQUENCE [LARGE SCALE GENOMIC DNA]</scope>
    <source>
        <strain evidence="28 29">DSM 103526</strain>
    </source>
</reference>
<evidence type="ECO:0000259" key="24">
    <source>
        <dbReference type="PROSITE" id="PS50109"/>
    </source>
</evidence>
<dbReference type="SMART" id="SM00091">
    <property type="entry name" value="PAS"/>
    <property type="match status" value="5"/>
</dbReference>
<evidence type="ECO:0000256" key="7">
    <source>
        <dbReference type="ARBA" id="ARBA00022475"/>
    </source>
</evidence>
<dbReference type="InterPro" id="IPR013767">
    <property type="entry name" value="PAS_fold"/>
</dbReference>
<dbReference type="CDD" id="cd00130">
    <property type="entry name" value="PAS"/>
    <property type="match status" value="2"/>
</dbReference>
<dbReference type="GO" id="GO:0000155">
    <property type="term" value="F:phosphorelay sensor kinase activity"/>
    <property type="evidence" value="ECO:0007669"/>
    <property type="project" value="InterPro"/>
</dbReference>
<dbReference type="InterPro" id="IPR011006">
    <property type="entry name" value="CheY-like_superfamily"/>
</dbReference>
<comment type="subcellular location">
    <subcellularLocation>
        <location evidence="3">Cell membrane</location>
        <topology evidence="3">Multi-pass membrane protein</topology>
    </subcellularLocation>
    <subcellularLocation>
        <location evidence="2">Cytoplasm</location>
    </subcellularLocation>
</comment>
<dbReference type="Gene3D" id="3.30.450.20">
    <property type="entry name" value="PAS domain"/>
    <property type="match status" value="5"/>
</dbReference>
<evidence type="ECO:0000259" key="25">
    <source>
        <dbReference type="PROSITE" id="PS50110"/>
    </source>
</evidence>
<dbReference type="CDD" id="cd17546">
    <property type="entry name" value="REC_hyHK_CKI1_RcsC-like"/>
    <property type="match status" value="1"/>
</dbReference>
<evidence type="ECO:0000256" key="3">
    <source>
        <dbReference type="ARBA" id="ARBA00004651"/>
    </source>
</evidence>
<dbReference type="Pfam" id="PF02518">
    <property type="entry name" value="HATPase_c"/>
    <property type="match status" value="1"/>
</dbReference>
<dbReference type="SUPFAM" id="SSF47384">
    <property type="entry name" value="Homodimeric domain of signal transducing histidine kinase"/>
    <property type="match status" value="1"/>
</dbReference>
<dbReference type="CDD" id="cd00082">
    <property type="entry name" value="HisKA"/>
    <property type="match status" value="1"/>
</dbReference>
<evidence type="ECO:0000256" key="21">
    <source>
        <dbReference type="ARBA" id="ARBA00074306"/>
    </source>
</evidence>
<keyword evidence="23" id="KW-0175">Coiled coil</keyword>
<evidence type="ECO:0000256" key="11">
    <source>
        <dbReference type="ARBA" id="ARBA00022692"/>
    </source>
</evidence>
<dbReference type="FunFam" id="1.10.287.130:FF:000002">
    <property type="entry name" value="Two-component osmosensing histidine kinase"/>
    <property type="match status" value="1"/>
</dbReference>
<comment type="catalytic activity">
    <reaction evidence="1">
        <text>ATP + protein L-histidine = ADP + protein N-phospho-L-histidine.</text>
        <dbReference type="EC" id="2.7.13.3"/>
    </reaction>
</comment>
<feature type="domain" description="PAS" evidence="26">
    <location>
        <begin position="412"/>
        <end position="494"/>
    </location>
</feature>
<comment type="caution">
    <text evidence="28">The sequence shown here is derived from an EMBL/GenBank/DDBJ whole genome shotgun (WGS) entry which is preliminary data.</text>
</comment>
<evidence type="ECO:0000256" key="5">
    <source>
        <dbReference type="ARBA" id="ARBA00012438"/>
    </source>
</evidence>
<dbReference type="SUPFAM" id="SSF55874">
    <property type="entry name" value="ATPase domain of HSP90 chaperone/DNA topoisomerase II/histidine kinase"/>
    <property type="match status" value="1"/>
</dbReference>
<keyword evidence="8" id="KW-0963">Cytoplasm</keyword>
<evidence type="ECO:0000256" key="22">
    <source>
        <dbReference type="PROSITE-ProRule" id="PRU00169"/>
    </source>
</evidence>
<feature type="domain" description="PAS" evidence="26">
    <location>
        <begin position="282"/>
        <end position="352"/>
    </location>
</feature>
<dbReference type="PANTHER" id="PTHR45339">
    <property type="entry name" value="HYBRID SIGNAL TRANSDUCTION HISTIDINE KINASE J"/>
    <property type="match status" value="1"/>
</dbReference>
<evidence type="ECO:0000256" key="16">
    <source>
        <dbReference type="ARBA" id="ARBA00023012"/>
    </source>
</evidence>
<evidence type="ECO:0000313" key="29">
    <source>
        <dbReference type="Proteomes" id="UP000579281"/>
    </source>
</evidence>
<keyword evidence="16" id="KW-0902">Two-component regulatory system</keyword>
<dbReference type="SMART" id="SM00387">
    <property type="entry name" value="HATPase_c"/>
    <property type="match status" value="1"/>
</dbReference>
<dbReference type="InterPro" id="IPR005467">
    <property type="entry name" value="His_kinase_dom"/>
</dbReference>
<dbReference type="RefSeq" id="WP_184310756.1">
    <property type="nucleotide sequence ID" value="NZ_JACHEN010000013.1"/>
</dbReference>
<evidence type="ECO:0000256" key="10">
    <source>
        <dbReference type="ARBA" id="ARBA00022679"/>
    </source>
</evidence>
<dbReference type="PANTHER" id="PTHR45339:SF1">
    <property type="entry name" value="HYBRID SIGNAL TRANSDUCTION HISTIDINE KINASE J"/>
    <property type="match status" value="1"/>
</dbReference>
<dbReference type="InterPro" id="IPR013655">
    <property type="entry name" value="PAS_fold_3"/>
</dbReference>
<keyword evidence="14" id="KW-0067">ATP-binding</keyword>
<evidence type="ECO:0000259" key="26">
    <source>
        <dbReference type="PROSITE" id="PS50112"/>
    </source>
</evidence>
<dbReference type="EMBL" id="JACHEN010000013">
    <property type="protein sequence ID" value="MBB6216217.1"/>
    <property type="molecule type" value="Genomic_DNA"/>
</dbReference>
<dbReference type="InterPro" id="IPR003594">
    <property type="entry name" value="HATPase_dom"/>
</dbReference>
<dbReference type="EC" id="2.7.13.3" evidence="5"/>
<dbReference type="InterPro" id="IPR036641">
    <property type="entry name" value="HPT_dom_sf"/>
</dbReference>
<dbReference type="Pfam" id="PF00512">
    <property type="entry name" value="HisKA"/>
    <property type="match status" value="1"/>
</dbReference>
<keyword evidence="11" id="KW-0812">Transmembrane</keyword>
<keyword evidence="9 22" id="KW-0597">Phosphoprotein</keyword>
<dbReference type="GO" id="GO:0032991">
    <property type="term" value="C:protein-containing complex"/>
    <property type="evidence" value="ECO:0007669"/>
    <property type="project" value="UniProtKB-ARBA"/>
</dbReference>
<evidence type="ECO:0000256" key="19">
    <source>
        <dbReference type="ARBA" id="ARBA00064003"/>
    </source>
</evidence>
<sequence length="1167" mass="133678">MDEKNLQENYNEFFLATLTSIGDGVVATDLSGKITYINLSAEELIGWKSEEAIGSFFDDVFHLIHSHTKDWLPSPVQKVLQSGIPEGLRKHTVLLLKNGSRKYISASCAPIKDFKGTMTGVVVVFRDITRIVEVEEELRTERNNLDVAFEASPVGMVILNCDRIVKRANKAFLKMVNRSSHSIEGLRFGEGIQCPNNVQKGCGLSIQCCLCEIKRNVDQVLTTGISNNGIELKFPIYTSGIGRTPWYKIHCIPIMLMGERHIMLVIEDISYEKFKEERLIQSIEYSERLLENLPIMIWRADRDRKTGYVNKGWLEFTGMTLEQVLDVGWIRAFHPKDIQKCSEIYFDAFRRRVPFEMEHRMRRYDGEYRWCVSVGTPFYDLNDEFAGFIGAVYDITERMLAEAQIKESKEKYHSLFRNMLNGFSYNKLLFDKDGELIDYEILEINDAYERMTGFKKEDVVGKKASEVFNEKISPERLELCRRIALDGETLLQEDIYSPKYDKWLTTAFYSPQKGYFATMFYDSTERVMVNAELRASRAKYQTLLMNMNNGFGYFKVIKDENNHPVDAICIEINEAFENLMGMNRDMALDKSIFEACLYSKEIMKEFFELLVQFAISGESLSIQQYYFKHTGKYCSLYIYSPEADYAAMVLTDISEERSITQAMRDAKEQAEAANQAKSEFLANMSHEIRTPLNGIVGMIDLTLLTNLDHEQQDNLLTAKTCADSLLKVINDILDFSKMEAGKLVLENINFDIKALVEEIIKTHAVHAADKGIELNYSFSSSIPQYLVGDPSRLRQVLNNLVNNAIKFTERGEVSLAVKKGLTINDEVELRFMVSDTGIGISPENMNRLFKTFSQVDSSITRKFGGTGLGLVISKQLVEIMGGTMMAISEVDKGSRFYFDIRYRIGAKTGIGKVKTDEIQQTTKSLDILLVEDDKINQIVLTTMLQKRGHTVQIANNGLEALKIFAENKYDIILMDIQMPIMDGIEATKCIREREEGNSHITIIALTAHALKGDRERFLSIGMDGYISKPVQMEELFQTIELLLNRNKEVLKIAIDSSELGYTERNIYDEHKKNVTKEEQVRVLKEIEKHVIEVETVIRMNELSQMESIARKIRDLANEIEMDDIKNLAFKIQLYSRRGDLEGAIDYALQMVDEFKIIKKTVYKLKED</sequence>
<feature type="domain" description="PAC" evidence="27">
    <location>
        <begin position="355"/>
        <end position="407"/>
    </location>
</feature>
<feature type="coiled-coil region" evidence="23">
    <location>
        <begin position="656"/>
        <end position="683"/>
    </location>
</feature>
<keyword evidence="29" id="KW-1185">Reference proteome</keyword>
<dbReference type="InterPro" id="IPR000700">
    <property type="entry name" value="PAS-assoc_C"/>
</dbReference>
<proteinExistence type="inferred from homology"/>
<evidence type="ECO:0000259" key="27">
    <source>
        <dbReference type="PROSITE" id="PS50113"/>
    </source>
</evidence>
<comment type="subunit">
    <text evidence="19">At low DSF concentrations, interacts with RpfF.</text>
</comment>
<keyword evidence="7" id="KW-1003">Cell membrane</keyword>
<dbReference type="SUPFAM" id="SSF52172">
    <property type="entry name" value="CheY-like"/>
    <property type="match status" value="1"/>
</dbReference>
<dbReference type="Pfam" id="PF00989">
    <property type="entry name" value="PAS"/>
    <property type="match status" value="2"/>
</dbReference>
<dbReference type="SMART" id="SM00086">
    <property type="entry name" value="PAC"/>
    <property type="match status" value="2"/>
</dbReference>
<dbReference type="SUPFAM" id="SSF55785">
    <property type="entry name" value="PYP-like sensor domain (PAS domain)"/>
    <property type="match status" value="5"/>
</dbReference>
<evidence type="ECO:0000256" key="6">
    <source>
        <dbReference type="ARBA" id="ARBA00018672"/>
    </source>
</evidence>
<dbReference type="InterPro" id="IPR000014">
    <property type="entry name" value="PAS"/>
</dbReference>
<dbReference type="InterPro" id="IPR001789">
    <property type="entry name" value="Sig_transdc_resp-reg_receiver"/>
</dbReference>
<evidence type="ECO:0000256" key="8">
    <source>
        <dbReference type="ARBA" id="ARBA00022490"/>
    </source>
</evidence>
<evidence type="ECO:0000256" key="18">
    <source>
        <dbReference type="ARBA" id="ARBA00024867"/>
    </source>
</evidence>
<evidence type="ECO:0000256" key="20">
    <source>
        <dbReference type="ARBA" id="ARBA00068150"/>
    </source>
</evidence>
<dbReference type="InterPro" id="IPR003661">
    <property type="entry name" value="HisK_dim/P_dom"/>
</dbReference>
<feature type="domain" description="PAC" evidence="27">
    <location>
        <begin position="88"/>
        <end position="140"/>
    </location>
</feature>
<name>A0A841KS17_9FIRM</name>
<dbReference type="InterPro" id="IPR035965">
    <property type="entry name" value="PAS-like_dom_sf"/>
</dbReference>
<feature type="modified residue" description="4-aspartylphosphate" evidence="22">
    <location>
        <position position="975"/>
    </location>
</feature>
<dbReference type="PROSITE" id="PS50110">
    <property type="entry name" value="RESPONSE_REGULATORY"/>
    <property type="match status" value="1"/>
</dbReference>
<organism evidence="28 29">
    <name type="scientific">Anaerosolibacter carboniphilus</name>
    <dbReference type="NCBI Taxonomy" id="1417629"/>
    <lineage>
        <taxon>Bacteria</taxon>
        <taxon>Bacillati</taxon>
        <taxon>Bacillota</taxon>
        <taxon>Clostridia</taxon>
        <taxon>Peptostreptococcales</taxon>
        <taxon>Thermotaleaceae</taxon>
        <taxon>Anaerosolibacter</taxon>
    </lineage>
</organism>
<dbReference type="FunFam" id="3.30.565.10:FF:000010">
    <property type="entry name" value="Sensor histidine kinase RcsC"/>
    <property type="match status" value="1"/>
</dbReference>
<dbReference type="SMART" id="SM00448">
    <property type="entry name" value="REC"/>
    <property type="match status" value="1"/>
</dbReference>
<keyword evidence="12" id="KW-0547">Nucleotide-binding</keyword>
<comment type="function">
    <text evidence="18">May play the central regulatory role in sporulation. It may be an element of the effector pathway responsible for the activation of sporulation genes in response to nutritional stress. Spo0A may act in concert with spo0H (a sigma factor) to control the expression of some genes that are critical to the sporulation process.</text>
</comment>
<keyword evidence="17" id="KW-0472">Membrane</keyword>
<dbReference type="Gene3D" id="1.10.287.130">
    <property type="match status" value="1"/>
</dbReference>
<dbReference type="CDD" id="cd16922">
    <property type="entry name" value="HATPase_EvgS-ArcB-TorS-like"/>
    <property type="match status" value="1"/>
</dbReference>
<dbReference type="PROSITE" id="PS50112">
    <property type="entry name" value="PAS"/>
    <property type="match status" value="3"/>
</dbReference>
<protein>
    <recommendedName>
        <fullName evidence="21">Circadian input-output histidine kinase CikA</fullName>
        <ecNumber evidence="5">2.7.13.3</ecNumber>
    </recommendedName>
    <alternativeName>
        <fullName evidence="20">Sensory/regulatory protein RpfC</fullName>
    </alternativeName>
    <alternativeName>
        <fullName evidence="6">Stage 0 sporulation protein A homolog</fullName>
    </alternativeName>
</protein>
<dbReference type="AlphaFoldDB" id="A0A841KS17"/>
<dbReference type="PROSITE" id="PS50109">
    <property type="entry name" value="HIS_KIN"/>
    <property type="match status" value="1"/>
</dbReference>
<evidence type="ECO:0000256" key="2">
    <source>
        <dbReference type="ARBA" id="ARBA00004496"/>
    </source>
</evidence>
<dbReference type="Pfam" id="PF00072">
    <property type="entry name" value="Response_reg"/>
    <property type="match status" value="1"/>
</dbReference>
<evidence type="ECO:0000256" key="4">
    <source>
        <dbReference type="ARBA" id="ARBA00006402"/>
    </source>
</evidence>
<evidence type="ECO:0000256" key="12">
    <source>
        <dbReference type="ARBA" id="ARBA00022741"/>
    </source>
</evidence>
<dbReference type="Gene3D" id="3.30.565.10">
    <property type="entry name" value="Histidine kinase-like ATPase, C-terminal domain"/>
    <property type="match status" value="1"/>
</dbReference>
<dbReference type="InterPro" id="IPR001610">
    <property type="entry name" value="PAC"/>
</dbReference>
<dbReference type="GO" id="GO:0005886">
    <property type="term" value="C:plasma membrane"/>
    <property type="evidence" value="ECO:0007669"/>
    <property type="project" value="UniProtKB-SubCell"/>
</dbReference>
<dbReference type="SMART" id="SM00388">
    <property type="entry name" value="HisKA"/>
    <property type="match status" value="1"/>
</dbReference>
<dbReference type="PROSITE" id="PS50113">
    <property type="entry name" value="PAC"/>
    <property type="match status" value="2"/>
</dbReference>
<evidence type="ECO:0000256" key="14">
    <source>
        <dbReference type="ARBA" id="ARBA00022840"/>
    </source>
</evidence>
<evidence type="ECO:0000256" key="1">
    <source>
        <dbReference type="ARBA" id="ARBA00000085"/>
    </source>
</evidence>
<dbReference type="InterPro" id="IPR004358">
    <property type="entry name" value="Sig_transdc_His_kin-like_C"/>
</dbReference>
<dbReference type="GO" id="GO:0005737">
    <property type="term" value="C:cytoplasm"/>
    <property type="evidence" value="ECO:0007669"/>
    <property type="project" value="UniProtKB-SubCell"/>
</dbReference>
<keyword evidence="10" id="KW-0808">Transferase</keyword>
<feature type="domain" description="PAS" evidence="26">
    <location>
        <begin position="10"/>
        <end position="83"/>
    </location>
</feature>
<dbReference type="InterPro" id="IPR036097">
    <property type="entry name" value="HisK_dim/P_sf"/>
</dbReference>
<dbReference type="GO" id="GO:0005524">
    <property type="term" value="F:ATP binding"/>
    <property type="evidence" value="ECO:0007669"/>
    <property type="project" value="UniProtKB-KW"/>
</dbReference>
<evidence type="ECO:0000256" key="23">
    <source>
        <dbReference type="SAM" id="Coils"/>
    </source>
</evidence>
<accession>A0A841KS17</accession>
<evidence type="ECO:0000256" key="9">
    <source>
        <dbReference type="ARBA" id="ARBA00022553"/>
    </source>
</evidence>
<evidence type="ECO:0000256" key="17">
    <source>
        <dbReference type="ARBA" id="ARBA00023136"/>
    </source>
</evidence>
<dbReference type="InterPro" id="IPR036890">
    <property type="entry name" value="HATPase_C_sf"/>
</dbReference>
<dbReference type="Pfam" id="PF08447">
    <property type="entry name" value="PAS_3"/>
    <property type="match status" value="1"/>
</dbReference>
<dbReference type="PRINTS" id="PR00344">
    <property type="entry name" value="BCTRLSENSOR"/>
</dbReference>
<dbReference type="NCBIfam" id="TIGR00229">
    <property type="entry name" value="sensory_box"/>
    <property type="match status" value="2"/>
</dbReference>
<evidence type="ECO:0000256" key="13">
    <source>
        <dbReference type="ARBA" id="ARBA00022777"/>
    </source>
</evidence>
<dbReference type="Proteomes" id="UP000579281">
    <property type="component" value="Unassembled WGS sequence"/>
</dbReference>
<feature type="domain" description="Histidine kinase" evidence="24">
    <location>
        <begin position="683"/>
        <end position="904"/>
    </location>
</feature>
<dbReference type="SUPFAM" id="SSF47226">
    <property type="entry name" value="Histidine-containing phosphotransfer domain, HPT domain"/>
    <property type="match status" value="1"/>
</dbReference>
<dbReference type="Pfam" id="PF13188">
    <property type="entry name" value="PAS_8"/>
    <property type="match status" value="1"/>
</dbReference>
<dbReference type="Gene3D" id="3.40.50.2300">
    <property type="match status" value="1"/>
</dbReference>
<gene>
    <name evidence="28" type="ORF">HNQ80_002316</name>
</gene>
<keyword evidence="15" id="KW-1133">Transmembrane helix</keyword>
<feature type="domain" description="Response regulatory" evidence="25">
    <location>
        <begin position="926"/>
        <end position="1043"/>
    </location>
</feature>
<evidence type="ECO:0000313" key="28">
    <source>
        <dbReference type="EMBL" id="MBB6216217.1"/>
    </source>
</evidence>
<dbReference type="GO" id="GO:0006355">
    <property type="term" value="P:regulation of DNA-templated transcription"/>
    <property type="evidence" value="ECO:0007669"/>
    <property type="project" value="InterPro"/>
</dbReference>
<comment type="similarity">
    <text evidence="4">In the N-terminal section; belongs to the phytochrome family.</text>
</comment>
<evidence type="ECO:0000256" key="15">
    <source>
        <dbReference type="ARBA" id="ARBA00022989"/>
    </source>
</evidence>
<dbReference type="FunFam" id="3.30.450.20:FF:000099">
    <property type="entry name" value="Sensory box sensor histidine kinase"/>
    <property type="match status" value="1"/>
</dbReference>